<dbReference type="Proteomes" id="UP000195489">
    <property type="component" value="Chromosome 11"/>
</dbReference>
<dbReference type="EMBL" id="LK022888">
    <property type="protein sequence ID" value="VTZ69430.1"/>
    <property type="molecule type" value="Genomic_DNA"/>
</dbReference>
<evidence type="ECO:0000313" key="5">
    <source>
        <dbReference type="Proteomes" id="UP000195489"/>
    </source>
</evidence>
<name>A0A077TM87_PLACU</name>
<dbReference type="Gene3D" id="1.10.10.10">
    <property type="entry name" value="Winged helix-like DNA-binding domain superfamily/Winged helix DNA-binding domain"/>
    <property type="match status" value="1"/>
</dbReference>
<dbReference type="GeneID" id="3492993"/>
<dbReference type="AlphaFoldDB" id="A0A077TM87"/>
<evidence type="ECO:0000313" key="1">
    <source>
        <dbReference type="EMBL" id="SCM24140.1"/>
    </source>
</evidence>
<dbReference type="GO" id="GO:0004842">
    <property type="term" value="F:ubiquitin-protein transferase activity"/>
    <property type="evidence" value="ECO:0007669"/>
    <property type="project" value="TreeGrafter"/>
</dbReference>
<dbReference type="GO" id="GO:0030915">
    <property type="term" value="C:Smc5-Smc6 complex"/>
    <property type="evidence" value="ECO:0007669"/>
    <property type="project" value="InterPro"/>
</dbReference>
<dbReference type="InterPro" id="IPR011513">
    <property type="entry name" value="Nse1"/>
</dbReference>
<evidence type="ECO:0000313" key="2">
    <source>
        <dbReference type="EMBL" id="SCN61623.1"/>
    </source>
</evidence>
<evidence type="ECO:0000313" key="3">
    <source>
        <dbReference type="EMBL" id="VTZ69430.1"/>
    </source>
</evidence>
<dbReference type="EMBL" id="LT608163">
    <property type="protein sequence ID" value="SCN61623.1"/>
    <property type="molecule type" value="Genomic_DNA"/>
</dbReference>
<proteinExistence type="predicted"/>
<dbReference type="InterPro" id="IPR036388">
    <property type="entry name" value="WH-like_DNA-bd_sf"/>
</dbReference>
<evidence type="ECO:0000313" key="4">
    <source>
        <dbReference type="Proteomes" id="UP000071118"/>
    </source>
</evidence>
<dbReference type="PANTHER" id="PTHR20973">
    <property type="entry name" value="NON-SMC ELEMENT 1-RELATED"/>
    <property type="match status" value="1"/>
</dbReference>
<keyword evidence="4" id="KW-1185">Reference proteome</keyword>
<reference evidence="5 6" key="3">
    <citation type="submission" date="2016-08" db="EMBL/GenBank/DDBJ databases">
        <authorList>
            <consortium name="Pathogen Informatics"/>
        </authorList>
    </citation>
    <scope>NUCLEOTIDE SEQUENCE [LARGE SCALE GENOMIC DNA]</scope>
    <source>
        <strain evidence="1 6">AJ</strain>
        <strain evidence="3">AS</strain>
        <strain evidence="2 5">CB</strain>
    </source>
</reference>
<accession>A0A077TM87</accession>
<reference evidence="3 4" key="1">
    <citation type="journal article" date="2014" name="BMC Biol.">
        <title>A comprehensive evaluation of rodent malaria parasite genomes and gene expression.</title>
        <authorList>
            <person name="Otto T.D."/>
            <person name="Bohme U."/>
            <person name="Jackson A.P."/>
            <person name="Hunt M."/>
            <person name="Franke-Fayard B."/>
            <person name="Hoeijmakers W.A."/>
            <person name="Religa A.A."/>
            <person name="Robertson L."/>
            <person name="Sanders M."/>
            <person name="Ogun S.A."/>
            <person name="Cunningham D."/>
            <person name="Erhart A."/>
            <person name="Billker O."/>
            <person name="Khan S.M."/>
            <person name="Stunnenberg H.G."/>
            <person name="Langhorne J."/>
            <person name="Holder A.A."/>
            <person name="Waters A.P."/>
            <person name="Newbold C.I."/>
            <person name="Pain A."/>
            <person name="Berriman M."/>
            <person name="Janse C.J."/>
        </authorList>
    </citation>
    <scope>NUCLEOTIDE SEQUENCE [LARGE SCALE GENOMIC DNA]</scope>
    <source>
        <strain evidence="3 4">AS</strain>
    </source>
</reference>
<dbReference type="Proteomes" id="UP000071118">
    <property type="component" value="Chromosome 11"/>
</dbReference>
<dbReference type="GO" id="GO:0000724">
    <property type="term" value="P:double-strand break repair via homologous recombination"/>
    <property type="evidence" value="ECO:0007669"/>
    <property type="project" value="TreeGrafter"/>
</dbReference>
<dbReference type="KEGG" id="pcb:PCHAS_1143700"/>
<dbReference type="GO" id="GO:0005634">
    <property type="term" value="C:nucleus"/>
    <property type="evidence" value="ECO:0007669"/>
    <property type="project" value="TreeGrafter"/>
</dbReference>
<evidence type="ECO:0008006" key="7">
    <source>
        <dbReference type="Google" id="ProtNLM"/>
    </source>
</evidence>
<evidence type="ECO:0000313" key="6">
    <source>
        <dbReference type="Proteomes" id="UP000507163"/>
    </source>
</evidence>
<sequence length="229" mass="26908">MLEIEWAAKLLTQLLMHEKCLKERYAAKLFRRFGDINQIIHYMNNHLAPLGFVVNSELINGEECLILNCEKHKIPEYQWDDTEIDLSLKDEYLFNSKLKKNEISLYYLIIDHIVNNNEKLKINDTEMSYESLCLQLNIRNANTQKSIMDRLIVNDWLRCENGYLSLGTRFFTDLIKYFPLNRLEKCSLCTKAIIVESTQCNSCMAIYHIHCFNGLANKLSLCYICKSPF</sequence>
<dbReference type="VEuPathDB" id="PlasmoDB:PCHAS_1143700"/>
<organism evidence="2 5">
    <name type="scientific">Plasmodium chabaudi chabaudi</name>
    <dbReference type="NCBI Taxonomy" id="31271"/>
    <lineage>
        <taxon>Eukaryota</taxon>
        <taxon>Sar</taxon>
        <taxon>Alveolata</taxon>
        <taxon>Apicomplexa</taxon>
        <taxon>Aconoidasida</taxon>
        <taxon>Haemosporida</taxon>
        <taxon>Plasmodiidae</taxon>
        <taxon>Plasmodium</taxon>
        <taxon>Plasmodium (Vinckeia)</taxon>
    </lineage>
</organism>
<dbReference type="PANTHER" id="PTHR20973:SF0">
    <property type="entry name" value="NON-STRUCTURAL MAINTENANCE OF CHROMOSOMES ELEMENT 1 HOMOLOG"/>
    <property type="match status" value="1"/>
</dbReference>
<protein>
    <recommendedName>
        <fullName evidence="7">Non-structural maintenance of chromosomes element 1 homolog</fullName>
    </recommendedName>
</protein>
<gene>
    <name evidence="1" type="ORF">PCHAJ_000303300</name>
    <name evidence="3" type="ORF">PCHAS_1143700</name>
    <name evidence="2" type="ORF">PCHCB_000305700</name>
</gene>
<dbReference type="Proteomes" id="UP000507163">
    <property type="component" value="Chromosome 11"/>
</dbReference>
<dbReference type="EMBL" id="LT608177">
    <property type="protein sequence ID" value="SCM24140.1"/>
    <property type="molecule type" value="Genomic_DNA"/>
</dbReference>
<dbReference type="RefSeq" id="XP_016654106.1">
    <property type="nucleotide sequence ID" value="XM_016798733.1"/>
</dbReference>
<dbReference type="OrthoDB" id="379665at2759"/>
<reference evidence="3" key="2">
    <citation type="submission" date="2014-05" db="EMBL/GenBank/DDBJ databases">
        <authorList>
            <person name="Aslett M.A."/>
            <person name="De Silva N."/>
        </authorList>
    </citation>
    <scope>NUCLEOTIDE SEQUENCE</scope>
    <source>
        <strain evidence="3">AS</strain>
    </source>
</reference>